<keyword evidence="7" id="KW-0808">Transferase</keyword>
<evidence type="ECO:0000256" key="5">
    <source>
        <dbReference type="ARBA" id="ARBA00022630"/>
    </source>
</evidence>
<dbReference type="SMART" id="SM00911">
    <property type="entry name" value="HWE_HK"/>
    <property type="match status" value="1"/>
</dbReference>
<comment type="catalytic activity">
    <reaction evidence="1">
        <text>ATP + protein L-histidine = ADP + protein N-phospho-L-histidine.</text>
        <dbReference type="EC" id="2.7.13.3"/>
    </reaction>
</comment>
<dbReference type="Proteomes" id="UP001321492">
    <property type="component" value="Unassembled WGS sequence"/>
</dbReference>
<evidence type="ECO:0000256" key="10">
    <source>
        <dbReference type="ARBA" id="ARBA00022777"/>
    </source>
</evidence>
<evidence type="ECO:0000259" key="14">
    <source>
        <dbReference type="PROSITE" id="PS50113"/>
    </source>
</evidence>
<keyword evidence="5" id="KW-0285">Flavoprotein</keyword>
<dbReference type="InterPro" id="IPR011102">
    <property type="entry name" value="Sig_transdc_His_kinase_HWE"/>
</dbReference>
<gene>
    <name evidence="15" type="ORF">QNA08_09825</name>
</gene>
<comment type="caution">
    <text evidence="15">The sequence shown here is derived from an EMBL/GenBank/DDBJ whole genome shotgun (WGS) entry which is preliminary data.</text>
</comment>
<dbReference type="EC" id="2.7.13.3" evidence="2"/>
<evidence type="ECO:0000313" key="15">
    <source>
        <dbReference type="EMBL" id="MDJ1158533.1"/>
    </source>
</evidence>
<proteinExistence type="predicted"/>
<dbReference type="InterPro" id="IPR035965">
    <property type="entry name" value="PAS-like_dom_sf"/>
</dbReference>
<dbReference type="SUPFAM" id="SSF55785">
    <property type="entry name" value="PYP-like sensor domain (PAS domain)"/>
    <property type="match status" value="1"/>
</dbReference>
<feature type="domain" description="PAC" evidence="14">
    <location>
        <begin position="115"/>
        <end position="166"/>
    </location>
</feature>
<organism evidence="15 16">
    <name type="scientific">Chelatococcus albus</name>
    <dbReference type="NCBI Taxonomy" id="3047466"/>
    <lineage>
        <taxon>Bacteria</taxon>
        <taxon>Pseudomonadati</taxon>
        <taxon>Pseudomonadota</taxon>
        <taxon>Alphaproteobacteria</taxon>
        <taxon>Hyphomicrobiales</taxon>
        <taxon>Chelatococcaceae</taxon>
        <taxon>Chelatococcus</taxon>
    </lineage>
</organism>
<accession>A0ABT7AGP9</accession>
<evidence type="ECO:0000256" key="3">
    <source>
        <dbReference type="ARBA" id="ARBA00021740"/>
    </source>
</evidence>
<evidence type="ECO:0000256" key="8">
    <source>
        <dbReference type="ARBA" id="ARBA00022737"/>
    </source>
</evidence>
<keyword evidence="11" id="KW-0067">ATP-binding</keyword>
<evidence type="ECO:0000256" key="12">
    <source>
        <dbReference type="ARBA" id="ARBA00023026"/>
    </source>
</evidence>
<dbReference type="PANTHER" id="PTHR41523:SF7">
    <property type="entry name" value="HISTIDINE KINASE"/>
    <property type="match status" value="1"/>
</dbReference>
<keyword evidence="16" id="KW-1185">Reference proteome</keyword>
<keyword evidence="12" id="KW-0843">Virulence</keyword>
<evidence type="ECO:0000256" key="7">
    <source>
        <dbReference type="ARBA" id="ARBA00022679"/>
    </source>
</evidence>
<feature type="region of interest" description="Disordered" evidence="13">
    <location>
        <begin position="1"/>
        <end position="27"/>
    </location>
</feature>
<evidence type="ECO:0000256" key="1">
    <source>
        <dbReference type="ARBA" id="ARBA00000085"/>
    </source>
</evidence>
<keyword evidence="4" id="KW-0597">Phosphoprotein</keyword>
<dbReference type="NCBIfam" id="TIGR00229">
    <property type="entry name" value="sensory_box"/>
    <property type="match status" value="1"/>
</dbReference>
<dbReference type="Pfam" id="PF08448">
    <property type="entry name" value="PAS_4"/>
    <property type="match status" value="1"/>
</dbReference>
<evidence type="ECO:0000256" key="4">
    <source>
        <dbReference type="ARBA" id="ARBA00022553"/>
    </source>
</evidence>
<evidence type="ECO:0000256" key="13">
    <source>
        <dbReference type="SAM" id="MobiDB-lite"/>
    </source>
</evidence>
<dbReference type="SUPFAM" id="SSF55874">
    <property type="entry name" value="ATPase domain of HSP90 chaperone/DNA topoisomerase II/histidine kinase"/>
    <property type="match status" value="1"/>
</dbReference>
<keyword evidence="8" id="KW-0677">Repeat</keyword>
<dbReference type="Gene3D" id="3.30.450.20">
    <property type="entry name" value="PAS domain"/>
    <property type="match status" value="1"/>
</dbReference>
<dbReference type="RefSeq" id="WP_283740523.1">
    <property type="nucleotide sequence ID" value="NZ_JASJEV010000005.1"/>
</dbReference>
<dbReference type="PROSITE" id="PS50113">
    <property type="entry name" value="PAC"/>
    <property type="match status" value="1"/>
</dbReference>
<dbReference type="GO" id="GO:0016301">
    <property type="term" value="F:kinase activity"/>
    <property type="evidence" value="ECO:0007669"/>
    <property type="project" value="UniProtKB-KW"/>
</dbReference>
<evidence type="ECO:0000256" key="6">
    <source>
        <dbReference type="ARBA" id="ARBA00022643"/>
    </source>
</evidence>
<dbReference type="InterPro" id="IPR000700">
    <property type="entry name" value="PAS-assoc_C"/>
</dbReference>
<dbReference type="InterPro" id="IPR000014">
    <property type="entry name" value="PAS"/>
</dbReference>
<evidence type="ECO:0000256" key="11">
    <source>
        <dbReference type="ARBA" id="ARBA00022840"/>
    </source>
</evidence>
<dbReference type="Pfam" id="PF07536">
    <property type="entry name" value="HWE_HK"/>
    <property type="match status" value="1"/>
</dbReference>
<name>A0ABT7AGP9_9HYPH</name>
<dbReference type="InterPro" id="IPR013656">
    <property type="entry name" value="PAS_4"/>
</dbReference>
<reference evidence="15 16" key="1">
    <citation type="submission" date="2023-05" db="EMBL/GenBank/DDBJ databases">
        <title>Chelatococcus sp. nov., a moderately thermophilic bacterium isolated from hot spring microbial mat.</title>
        <authorList>
            <person name="Hu C.-J."/>
            <person name="Li W.-J."/>
        </authorList>
    </citation>
    <scope>NUCLEOTIDE SEQUENCE [LARGE SCALE GENOMIC DNA]</scope>
    <source>
        <strain evidence="15 16">SYSU G07232</strain>
    </source>
</reference>
<dbReference type="InterPro" id="IPR036890">
    <property type="entry name" value="HATPase_C_sf"/>
</dbReference>
<dbReference type="Gene3D" id="3.30.565.10">
    <property type="entry name" value="Histidine kinase-like ATPase, C-terminal domain"/>
    <property type="match status" value="1"/>
</dbReference>
<keyword evidence="9" id="KW-0547">Nucleotide-binding</keyword>
<dbReference type="PANTHER" id="PTHR41523">
    <property type="entry name" value="TWO-COMPONENT SYSTEM SENSOR PROTEIN"/>
    <property type="match status" value="1"/>
</dbReference>
<sequence>MTNSLGSGSQRSAAPSTSAAESARLSGGPDEAEAMLLARLRALETAEARYERALGRSGITLFCQDRELRYLWLNRPLAGLGGDLLGKTDAEILPEASRGRLIALKQQVIDSGAAADGEVSLQFEDGVRWWDLHVEPDRDETGEVVGITGSVVDVTEYKESEQRLRLLMRELVHRSRNLLTVIMAVARQTASTSDSLEDFIAGFSERVQALSAAHDLLVQESWHGVPIMSLMRAQLGHCADLVGSRISLDGPAVLLTADAAQHLGLALHELATNAVKYGALSGEEGRVDIGWQFAEGEAGDNGSSTRRFHIHWIESGGPPVEPPKRRGFGQVVIERTVARALGGSVALDYAPEGLSWHLDAAAESTIVSDNGRRSGKETA</sequence>
<keyword evidence="6" id="KW-0288">FMN</keyword>
<evidence type="ECO:0000256" key="9">
    <source>
        <dbReference type="ARBA" id="ARBA00022741"/>
    </source>
</evidence>
<dbReference type="EMBL" id="JASJEV010000005">
    <property type="protein sequence ID" value="MDJ1158533.1"/>
    <property type="molecule type" value="Genomic_DNA"/>
</dbReference>
<protein>
    <recommendedName>
        <fullName evidence="3">Blue-light-activated histidine kinase</fullName>
        <ecNumber evidence="2">2.7.13.3</ecNumber>
    </recommendedName>
</protein>
<evidence type="ECO:0000313" key="16">
    <source>
        <dbReference type="Proteomes" id="UP001321492"/>
    </source>
</evidence>
<evidence type="ECO:0000256" key="2">
    <source>
        <dbReference type="ARBA" id="ARBA00012438"/>
    </source>
</evidence>
<feature type="compositionally biased region" description="Polar residues" evidence="13">
    <location>
        <begin position="1"/>
        <end position="11"/>
    </location>
</feature>
<keyword evidence="10 15" id="KW-0418">Kinase</keyword>
<feature type="compositionally biased region" description="Low complexity" evidence="13">
    <location>
        <begin position="12"/>
        <end position="23"/>
    </location>
</feature>